<evidence type="ECO:0008006" key="12">
    <source>
        <dbReference type="Google" id="ProtNLM"/>
    </source>
</evidence>
<keyword evidence="2" id="KW-1003">Cell membrane</keyword>
<dbReference type="InterPro" id="IPR003838">
    <property type="entry name" value="ABC3_permease_C"/>
</dbReference>
<dbReference type="InterPro" id="IPR025857">
    <property type="entry name" value="MacB_PCD"/>
</dbReference>
<accession>D6TYS1</accession>
<evidence type="ECO:0000259" key="8">
    <source>
        <dbReference type="Pfam" id="PF02687"/>
    </source>
</evidence>
<feature type="transmembrane region" description="Helical" evidence="7">
    <location>
        <begin position="709"/>
        <end position="735"/>
    </location>
</feature>
<evidence type="ECO:0000256" key="6">
    <source>
        <dbReference type="ARBA" id="ARBA00038076"/>
    </source>
</evidence>
<sequence length="791" mass="85476">MSIGGALLRKAFADVTRRKTRTLGVILGIVIGVFGLTAITMFQDTYFAALAYTNAEVKQADITFDVQAVDPALAPRLLAVPNVQTAEFHTISQTSWHIQRAPGRIFLAIVGLPNPTHIDINAFQLLSGHYPGPGEIVLESGDRGIQPFALDDAITVDTPHGSSQLRVVGIARTRGSGDPATKGSALAYMSQQGLAQFMDIQEPNVIQIRVHDKAQAQVTQAQLRNVLQASHIAIIDSTLHTDSVSSNQLLANLFTLLRLLSIVAIVVSCFLVINTITTLLAEQMHIIGTMKAIGGVQRAIFLSYLLSVGLYTIVGTILGLACGIAGGYILAGKLATIHNLDLGAFTIPPDVLALGLAAGLLTPILAALLPLWNGTRITVRDAVSAYGISSIGTPAHQRLRQAITERLTWVPQTTWLGLRTIFRKRGRAILTILALALSGTTFLAIANATYAIDAQVTKRYEDYHFDVKINQVAGTPEDETHFQHWMLTVPNVRSIERSGTVQIHTQWGNVDLSGVDEDTSMYHPSIVAGRWFLPHERQVLLVSDDVANQAGLHVGETITFSAQEHAAIWKIIGIIHDPNVSIGSSGSAVTTPENLNALVGLPQEAGVQWYLQASNSSPAAVDALARRLDATLNQGRGSLQFAVTPVQQVIQSSQNEFSDLYMMFYVVALVVALVGALSLYTTLTSSVLERRREIGIWRSMGASGRRIAGIFWTESLALGILAWGTGLLCSIPLAYGFLQLLGLVLIHASFTFDPWLFVEMLIAILATASLASLSPMLRAARVRIVDLLHYE</sequence>
<evidence type="ECO:0000256" key="2">
    <source>
        <dbReference type="ARBA" id="ARBA00022475"/>
    </source>
</evidence>
<comment type="subcellular location">
    <subcellularLocation>
        <location evidence="1">Cell membrane</location>
        <topology evidence="1">Multi-pass membrane protein</topology>
    </subcellularLocation>
</comment>
<dbReference type="InterPro" id="IPR050250">
    <property type="entry name" value="Macrolide_Exporter_MacB"/>
</dbReference>
<dbReference type="STRING" id="485913.Krac_6307"/>
<dbReference type="Pfam" id="PF02687">
    <property type="entry name" value="FtsX"/>
    <property type="match status" value="2"/>
</dbReference>
<keyword evidence="11" id="KW-1185">Reference proteome</keyword>
<dbReference type="EMBL" id="ADVG01000003">
    <property type="protein sequence ID" value="EFH85146.1"/>
    <property type="molecule type" value="Genomic_DNA"/>
</dbReference>
<keyword evidence="5 7" id="KW-0472">Membrane</keyword>
<dbReference type="Proteomes" id="UP000004508">
    <property type="component" value="Unassembled WGS sequence"/>
</dbReference>
<dbReference type="OrthoDB" id="9780560at2"/>
<keyword evidence="3 7" id="KW-0812">Transmembrane</keyword>
<gene>
    <name evidence="10" type="ORF">Krac_6307</name>
</gene>
<feature type="domain" description="MacB-like periplasmic core" evidence="9">
    <location>
        <begin position="23"/>
        <end position="225"/>
    </location>
</feature>
<feature type="domain" description="ABC3 transporter permease C-terminal" evidence="8">
    <location>
        <begin position="666"/>
        <end position="781"/>
    </location>
</feature>
<feature type="transmembrane region" description="Helical" evidence="7">
    <location>
        <begin position="428"/>
        <end position="452"/>
    </location>
</feature>
<dbReference type="GO" id="GO:0005886">
    <property type="term" value="C:plasma membrane"/>
    <property type="evidence" value="ECO:0007669"/>
    <property type="project" value="UniProtKB-SubCell"/>
</dbReference>
<feature type="transmembrane region" description="Helical" evidence="7">
    <location>
        <begin position="351"/>
        <end position="372"/>
    </location>
</feature>
<comment type="caution">
    <text evidence="10">The sequence shown here is derived from an EMBL/GenBank/DDBJ whole genome shotgun (WGS) entry which is preliminary data.</text>
</comment>
<dbReference type="RefSeq" id="WP_007917200.1">
    <property type="nucleotide sequence ID" value="NZ_ADVG01000003.1"/>
</dbReference>
<evidence type="ECO:0000256" key="1">
    <source>
        <dbReference type="ARBA" id="ARBA00004651"/>
    </source>
</evidence>
<evidence type="ECO:0000313" key="11">
    <source>
        <dbReference type="Proteomes" id="UP000004508"/>
    </source>
</evidence>
<feature type="transmembrane region" description="Helical" evidence="7">
    <location>
        <begin position="755"/>
        <end position="773"/>
    </location>
</feature>
<evidence type="ECO:0000259" key="9">
    <source>
        <dbReference type="Pfam" id="PF12704"/>
    </source>
</evidence>
<feature type="domain" description="ABC3 transporter permease C-terminal" evidence="8">
    <location>
        <begin position="259"/>
        <end position="377"/>
    </location>
</feature>
<feature type="transmembrane region" description="Helical" evidence="7">
    <location>
        <begin position="21"/>
        <end position="42"/>
    </location>
</feature>
<feature type="transmembrane region" description="Helical" evidence="7">
    <location>
        <begin position="256"/>
        <end position="280"/>
    </location>
</feature>
<protein>
    <recommendedName>
        <fullName evidence="12">ABC3 transporter permease protein domain-containing protein</fullName>
    </recommendedName>
</protein>
<feature type="transmembrane region" description="Helical" evidence="7">
    <location>
        <begin position="660"/>
        <end position="688"/>
    </location>
</feature>
<feature type="domain" description="MacB-like periplasmic core" evidence="9">
    <location>
        <begin position="429"/>
        <end position="627"/>
    </location>
</feature>
<feature type="transmembrane region" description="Helical" evidence="7">
    <location>
        <begin position="301"/>
        <end position="331"/>
    </location>
</feature>
<evidence type="ECO:0000313" key="10">
    <source>
        <dbReference type="EMBL" id="EFH85146.1"/>
    </source>
</evidence>
<evidence type="ECO:0000256" key="4">
    <source>
        <dbReference type="ARBA" id="ARBA00022989"/>
    </source>
</evidence>
<evidence type="ECO:0000256" key="7">
    <source>
        <dbReference type="SAM" id="Phobius"/>
    </source>
</evidence>
<dbReference type="GO" id="GO:0022857">
    <property type="term" value="F:transmembrane transporter activity"/>
    <property type="evidence" value="ECO:0007669"/>
    <property type="project" value="TreeGrafter"/>
</dbReference>
<dbReference type="Pfam" id="PF12704">
    <property type="entry name" value="MacB_PCD"/>
    <property type="match status" value="2"/>
</dbReference>
<evidence type="ECO:0000256" key="5">
    <source>
        <dbReference type="ARBA" id="ARBA00023136"/>
    </source>
</evidence>
<name>D6TYS1_KTERA</name>
<dbReference type="PANTHER" id="PTHR30572:SF4">
    <property type="entry name" value="ABC TRANSPORTER PERMEASE YTRF"/>
    <property type="match status" value="1"/>
</dbReference>
<dbReference type="InParanoid" id="D6TYS1"/>
<organism evidence="10 11">
    <name type="scientific">Ktedonobacter racemifer DSM 44963</name>
    <dbReference type="NCBI Taxonomy" id="485913"/>
    <lineage>
        <taxon>Bacteria</taxon>
        <taxon>Bacillati</taxon>
        <taxon>Chloroflexota</taxon>
        <taxon>Ktedonobacteria</taxon>
        <taxon>Ktedonobacterales</taxon>
        <taxon>Ktedonobacteraceae</taxon>
        <taxon>Ktedonobacter</taxon>
    </lineage>
</organism>
<dbReference type="AlphaFoldDB" id="D6TYS1"/>
<keyword evidence="4 7" id="KW-1133">Transmembrane helix</keyword>
<dbReference type="PANTHER" id="PTHR30572">
    <property type="entry name" value="MEMBRANE COMPONENT OF TRANSPORTER-RELATED"/>
    <property type="match status" value="1"/>
</dbReference>
<reference evidence="10 11" key="1">
    <citation type="journal article" date="2011" name="Stand. Genomic Sci.">
        <title>Non-contiguous finished genome sequence and contextual data of the filamentous soil bacterium Ktedonobacter racemifer type strain (SOSP1-21).</title>
        <authorList>
            <person name="Chang Y.J."/>
            <person name="Land M."/>
            <person name="Hauser L."/>
            <person name="Chertkov O."/>
            <person name="Del Rio T.G."/>
            <person name="Nolan M."/>
            <person name="Copeland A."/>
            <person name="Tice H."/>
            <person name="Cheng J.F."/>
            <person name="Lucas S."/>
            <person name="Han C."/>
            <person name="Goodwin L."/>
            <person name="Pitluck S."/>
            <person name="Ivanova N."/>
            <person name="Ovchinikova G."/>
            <person name="Pati A."/>
            <person name="Chen A."/>
            <person name="Palaniappan K."/>
            <person name="Mavromatis K."/>
            <person name="Liolios K."/>
            <person name="Brettin T."/>
            <person name="Fiebig A."/>
            <person name="Rohde M."/>
            <person name="Abt B."/>
            <person name="Goker M."/>
            <person name="Detter J.C."/>
            <person name="Woyke T."/>
            <person name="Bristow J."/>
            <person name="Eisen J.A."/>
            <person name="Markowitz V."/>
            <person name="Hugenholtz P."/>
            <person name="Kyrpides N.C."/>
            <person name="Klenk H.P."/>
            <person name="Lapidus A."/>
        </authorList>
    </citation>
    <scope>NUCLEOTIDE SEQUENCE [LARGE SCALE GENOMIC DNA]</scope>
    <source>
        <strain evidence="11">DSM 44963</strain>
    </source>
</reference>
<comment type="similarity">
    <text evidence="6">Belongs to the ABC-4 integral membrane protein family.</text>
</comment>
<proteinExistence type="inferred from homology"/>
<dbReference type="eggNOG" id="COG0577">
    <property type="taxonomic scope" value="Bacteria"/>
</dbReference>
<evidence type="ECO:0000256" key="3">
    <source>
        <dbReference type="ARBA" id="ARBA00022692"/>
    </source>
</evidence>